<evidence type="ECO:0000313" key="2">
    <source>
        <dbReference type="Proteomes" id="UP000053237"/>
    </source>
</evidence>
<accession>A0A024FSX3</accession>
<gene>
    <name evidence="1" type="ORF">BN9_069190</name>
</gene>
<sequence length="248" mass="28098">MVGKKVRCECPYARGMKLTLHKNEYTCSQRSGKRVIIPRIIQDIENAALSLVECGVVCIVSHGLKVIGIREKLEHLTCEETLTGIAKNTQDSHAETGEPVVLSEIQTPDEPTETDEKMFGRTEPLGRSWANVITSTSTNFVDMIHFSLTTDKLEVPTEVFEAFDETDADCLVLEFSFGLEICIERSNVESRQDRGYVFGRVVLKHVRYMVIMEEEGKNVVHIGPLTARKSFISRHNPFNMFARLFRTK</sequence>
<reference evidence="1 2" key="1">
    <citation type="submission" date="2012-05" db="EMBL/GenBank/DDBJ databases">
        <title>Recombination and specialization in a pathogen metapopulation.</title>
        <authorList>
            <person name="Gardiner A."/>
            <person name="Kemen E."/>
            <person name="Schultz-Larsen T."/>
            <person name="MacLean D."/>
            <person name="Van Oosterhout C."/>
            <person name="Jones J.D.G."/>
        </authorList>
    </citation>
    <scope>NUCLEOTIDE SEQUENCE [LARGE SCALE GENOMIC DNA]</scope>
    <source>
        <strain evidence="1 2">Ac Nc2</strain>
    </source>
</reference>
<name>A0A024FSX3_9STRA</name>
<dbReference type="Proteomes" id="UP000053237">
    <property type="component" value="Unassembled WGS sequence"/>
</dbReference>
<comment type="caution">
    <text evidence="1">The sequence shown here is derived from an EMBL/GenBank/DDBJ whole genome shotgun (WGS) entry which is preliminary data.</text>
</comment>
<protein>
    <submittedName>
        <fullName evidence="1">Uncharacterized protein</fullName>
    </submittedName>
</protein>
<dbReference type="AlphaFoldDB" id="A0A024FSX3"/>
<evidence type="ECO:0000313" key="1">
    <source>
        <dbReference type="EMBL" id="CCI10160.1"/>
    </source>
</evidence>
<proteinExistence type="predicted"/>
<dbReference type="EMBL" id="CAIX01000114">
    <property type="protein sequence ID" value="CCI10160.1"/>
    <property type="molecule type" value="Genomic_DNA"/>
</dbReference>
<organism evidence="1 2">
    <name type="scientific">Albugo candida</name>
    <dbReference type="NCBI Taxonomy" id="65357"/>
    <lineage>
        <taxon>Eukaryota</taxon>
        <taxon>Sar</taxon>
        <taxon>Stramenopiles</taxon>
        <taxon>Oomycota</taxon>
        <taxon>Peronosporomycetes</taxon>
        <taxon>Albuginales</taxon>
        <taxon>Albuginaceae</taxon>
        <taxon>Albugo</taxon>
    </lineage>
</organism>
<dbReference type="InParanoid" id="A0A024FSX3"/>
<keyword evidence="2" id="KW-1185">Reference proteome</keyword>